<evidence type="ECO:0000256" key="2">
    <source>
        <dbReference type="ARBA" id="ARBA00022692"/>
    </source>
</evidence>
<keyword evidence="8" id="KW-1185">Reference proteome</keyword>
<evidence type="ECO:0000259" key="6">
    <source>
        <dbReference type="Pfam" id="PF12698"/>
    </source>
</evidence>
<feature type="transmembrane region" description="Helical" evidence="5">
    <location>
        <begin position="224"/>
        <end position="245"/>
    </location>
</feature>
<feature type="transmembrane region" description="Helical" evidence="5">
    <location>
        <begin position="169"/>
        <end position="189"/>
    </location>
</feature>
<feature type="transmembrane region" description="Helical" evidence="5">
    <location>
        <begin position="196"/>
        <end position="218"/>
    </location>
</feature>
<gene>
    <name evidence="7" type="ORF">KIV56_06640</name>
</gene>
<feature type="domain" description="ABC-2 type transporter transmembrane" evidence="6">
    <location>
        <begin position="23"/>
        <end position="133"/>
    </location>
</feature>
<dbReference type="Proteomes" id="UP001212421">
    <property type="component" value="Chromosome"/>
</dbReference>
<keyword evidence="3 5" id="KW-1133">Transmembrane helix</keyword>
<dbReference type="EMBL" id="CP075584">
    <property type="protein sequence ID" value="WBM80954.1"/>
    <property type="molecule type" value="Genomic_DNA"/>
</dbReference>
<sequence length="352" mass="35438">MSQSPAARPHTRWGRTIGIALGAALIVGVLLLAFTWPAKTSTVHNIPLAVSGPTAQVAAITEALEAEGTFTVAPATDRADAVAQIESRDVYGAIVLSAPPEVLTASANGAALSQIFQAVALQVQSQANQAAAAGAAAAGQPAPPAVTVSVTDVVPLAATDARGAGLASAAFPLALGGMLGGVLVSLLVVGTWRRLFALGAYTILASCLIVAVMQGWYGALQGDAVLNLLAIALALLGTSSLIVGLNAAIGTAGIGVGAVITLFVANPISAAAQPLQFLPEPWGAVGQWFVPGASVSLLRDLSYFPAADALFPWLVLVGWASAGVVLAMIGHFRNQEVVHVEGALETDVVRAA</sequence>
<proteinExistence type="predicted"/>
<keyword evidence="2 5" id="KW-0812">Transmembrane</keyword>
<protein>
    <submittedName>
        <fullName evidence="7">ABC transporter permease</fullName>
    </submittedName>
</protein>
<reference evidence="7 8" key="1">
    <citation type="submission" date="2021-05" db="EMBL/GenBank/DDBJ databases">
        <authorList>
            <person name="Kumar R."/>
            <person name="Kumar A."/>
            <person name="Mukhia S."/>
        </authorList>
    </citation>
    <scope>NUCLEOTIDE SEQUENCE [LARGE SCALE GENOMIC DNA]</scope>
    <source>
        <strain evidence="7 8">ERMR7:08</strain>
    </source>
</reference>
<feature type="transmembrane region" description="Helical" evidence="5">
    <location>
        <begin position="310"/>
        <end position="329"/>
    </location>
</feature>
<evidence type="ECO:0000256" key="3">
    <source>
        <dbReference type="ARBA" id="ARBA00022989"/>
    </source>
</evidence>
<evidence type="ECO:0000256" key="5">
    <source>
        <dbReference type="SAM" id="Phobius"/>
    </source>
</evidence>
<comment type="subcellular location">
    <subcellularLocation>
        <location evidence="1">Membrane</location>
        <topology evidence="1">Multi-pass membrane protein</topology>
    </subcellularLocation>
</comment>
<evidence type="ECO:0000313" key="7">
    <source>
        <dbReference type="EMBL" id="WBM80954.1"/>
    </source>
</evidence>
<evidence type="ECO:0000313" key="8">
    <source>
        <dbReference type="Proteomes" id="UP001212421"/>
    </source>
</evidence>
<name>A0ABY7NHC2_9MICO</name>
<keyword evidence="4 5" id="KW-0472">Membrane</keyword>
<evidence type="ECO:0000256" key="1">
    <source>
        <dbReference type="ARBA" id="ARBA00004141"/>
    </source>
</evidence>
<organism evidence="7 8">
    <name type="scientific">Cryobacterium breve</name>
    <dbReference type="NCBI Taxonomy" id="1259258"/>
    <lineage>
        <taxon>Bacteria</taxon>
        <taxon>Bacillati</taxon>
        <taxon>Actinomycetota</taxon>
        <taxon>Actinomycetes</taxon>
        <taxon>Micrococcales</taxon>
        <taxon>Microbacteriaceae</taxon>
        <taxon>Cryobacterium</taxon>
    </lineage>
</organism>
<dbReference type="Pfam" id="PF12698">
    <property type="entry name" value="ABC2_membrane_3"/>
    <property type="match status" value="1"/>
</dbReference>
<feature type="transmembrane region" description="Helical" evidence="5">
    <location>
        <begin position="252"/>
        <end position="272"/>
    </location>
</feature>
<evidence type="ECO:0000256" key="4">
    <source>
        <dbReference type="ARBA" id="ARBA00023136"/>
    </source>
</evidence>
<dbReference type="InterPro" id="IPR013525">
    <property type="entry name" value="ABC2_TM"/>
</dbReference>
<accession>A0ABY7NHC2</accession>
<dbReference type="RefSeq" id="WP_281535678.1">
    <property type="nucleotide sequence ID" value="NZ_CP075584.1"/>
</dbReference>
<feature type="transmembrane region" description="Helical" evidence="5">
    <location>
        <begin position="12"/>
        <end position="36"/>
    </location>
</feature>